<organism evidence="1 2">
    <name type="scientific">Septoria linicola</name>
    <dbReference type="NCBI Taxonomy" id="215465"/>
    <lineage>
        <taxon>Eukaryota</taxon>
        <taxon>Fungi</taxon>
        <taxon>Dikarya</taxon>
        <taxon>Ascomycota</taxon>
        <taxon>Pezizomycotina</taxon>
        <taxon>Dothideomycetes</taxon>
        <taxon>Dothideomycetidae</taxon>
        <taxon>Mycosphaerellales</taxon>
        <taxon>Mycosphaerellaceae</taxon>
        <taxon>Septoria</taxon>
    </lineage>
</organism>
<gene>
    <name evidence="1" type="ORF">Slin15195_G000330</name>
</gene>
<dbReference type="Proteomes" id="UP001056384">
    <property type="component" value="Chromosome 1"/>
</dbReference>
<dbReference type="EMBL" id="CP099418">
    <property type="protein sequence ID" value="USW46714.1"/>
    <property type="molecule type" value="Genomic_DNA"/>
</dbReference>
<protein>
    <submittedName>
        <fullName evidence="1">Uncharacterized protein</fullName>
    </submittedName>
</protein>
<evidence type="ECO:0000313" key="1">
    <source>
        <dbReference type="EMBL" id="USW46714.1"/>
    </source>
</evidence>
<name>A0A9Q9ABY5_9PEZI</name>
<evidence type="ECO:0000313" key="2">
    <source>
        <dbReference type="Proteomes" id="UP001056384"/>
    </source>
</evidence>
<accession>A0A9Q9ABY5</accession>
<dbReference type="AlphaFoldDB" id="A0A9Q9ABY5"/>
<proteinExistence type="predicted"/>
<reference evidence="1" key="1">
    <citation type="submission" date="2022-06" db="EMBL/GenBank/DDBJ databases">
        <title>Complete genome sequences of two strains of the flax pathogen Septoria linicola.</title>
        <authorList>
            <person name="Lapalu N."/>
            <person name="Simon A."/>
            <person name="Demenou B."/>
            <person name="Paumier D."/>
            <person name="Guillot M.-P."/>
            <person name="Gout L."/>
            <person name="Valade R."/>
        </authorList>
    </citation>
    <scope>NUCLEOTIDE SEQUENCE</scope>
    <source>
        <strain evidence="1">SE15195</strain>
    </source>
</reference>
<sequence length="242" mass="27611">MRRTQTSATQQLSISLPDAVTLDFSRAPLLKVTIPATSTWSFKSHWHHKVVDVSRGLCVQGRIQLSTQDFQNDRSVVKSCGRGSEFVFETGQFVYLGSSNMKQDAVMEVVANETLHRNICSAILDANINPELDTTPLPIKLLFSLLRCRAPRRVLLAIILNIQLQMIYYARDYNLKHGSIDFALPWYIANCFPLKRPAPPWTIIWTNKSSIYVSKGVMYFYYRIGKLLLGMQAEYAEYNPQV</sequence>
<keyword evidence="2" id="KW-1185">Reference proteome</keyword>